<feature type="coiled-coil region" evidence="3">
    <location>
        <begin position="20"/>
        <end position="61"/>
    </location>
</feature>
<feature type="compositionally biased region" description="Low complexity" evidence="4">
    <location>
        <begin position="71"/>
        <end position="87"/>
    </location>
</feature>
<sequence length="118" mass="13603">MSSKSKKQPSLFKGASAADEIKYKRKYRELKKKIRDMEEENEKLQNKLTKAKKNIQRLRIERSFLFDRLKQSQPPVESESELSSSPQRAIDSEDESSSSVGSDENDECGSQRTSLMKQ</sequence>
<dbReference type="GO" id="GO:0005634">
    <property type="term" value="C:nucleus"/>
    <property type="evidence" value="ECO:0007669"/>
    <property type="project" value="UniProtKB-SubCell"/>
</dbReference>
<evidence type="ECO:0000259" key="5">
    <source>
        <dbReference type="Pfam" id="PF24245"/>
    </source>
</evidence>
<keyword evidence="7" id="KW-1185">Reference proteome</keyword>
<evidence type="ECO:0000256" key="1">
    <source>
        <dbReference type="ARBA" id="ARBA00004123"/>
    </source>
</evidence>
<evidence type="ECO:0000313" key="7">
    <source>
        <dbReference type="Proteomes" id="UP000266861"/>
    </source>
</evidence>
<comment type="subcellular location">
    <subcellularLocation>
        <location evidence="1">Nucleus</location>
    </subcellularLocation>
</comment>
<organism evidence="6 7">
    <name type="scientific">Diversispora epigaea</name>
    <dbReference type="NCBI Taxonomy" id="1348612"/>
    <lineage>
        <taxon>Eukaryota</taxon>
        <taxon>Fungi</taxon>
        <taxon>Fungi incertae sedis</taxon>
        <taxon>Mucoromycota</taxon>
        <taxon>Glomeromycotina</taxon>
        <taxon>Glomeromycetes</taxon>
        <taxon>Diversisporales</taxon>
        <taxon>Diversisporaceae</taxon>
        <taxon>Diversispora</taxon>
    </lineage>
</organism>
<dbReference type="AlphaFoldDB" id="A0A397I7S7"/>
<dbReference type="EMBL" id="PQFF01000266">
    <property type="protein sequence ID" value="RHZ68890.1"/>
    <property type="molecule type" value="Genomic_DNA"/>
</dbReference>
<dbReference type="Proteomes" id="UP000266861">
    <property type="component" value="Unassembled WGS sequence"/>
</dbReference>
<feature type="region of interest" description="Disordered" evidence="4">
    <location>
        <begin position="67"/>
        <end position="118"/>
    </location>
</feature>
<dbReference type="Pfam" id="PF24245">
    <property type="entry name" value="INO80F"/>
    <property type="match status" value="1"/>
</dbReference>
<evidence type="ECO:0000313" key="6">
    <source>
        <dbReference type="EMBL" id="RHZ68890.1"/>
    </source>
</evidence>
<evidence type="ECO:0000256" key="2">
    <source>
        <dbReference type="ARBA" id="ARBA00023242"/>
    </source>
</evidence>
<accession>A0A397I7S7</accession>
<comment type="caution">
    <text evidence="6">The sequence shown here is derived from an EMBL/GenBank/DDBJ whole genome shotgun (WGS) entry which is preliminary data.</text>
</comment>
<dbReference type="STRING" id="1348612.A0A397I7S7"/>
<evidence type="ECO:0000256" key="4">
    <source>
        <dbReference type="SAM" id="MobiDB-lite"/>
    </source>
</evidence>
<dbReference type="Gene3D" id="1.20.5.1430">
    <property type="match status" value="1"/>
</dbReference>
<proteinExistence type="predicted"/>
<evidence type="ECO:0000256" key="3">
    <source>
        <dbReference type="SAM" id="Coils"/>
    </source>
</evidence>
<feature type="compositionally biased region" description="Polar residues" evidence="4">
    <location>
        <begin position="108"/>
        <end position="118"/>
    </location>
</feature>
<gene>
    <name evidence="6" type="ORF">Glove_292g22</name>
</gene>
<feature type="domain" description="INO80 complex subunit F" evidence="5">
    <location>
        <begin position="23"/>
        <end position="69"/>
    </location>
</feature>
<dbReference type="InterPro" id="IPR056513">
    <property type="entry name" value="INO80F"/>
</dbReference>
<keyword evidence="2" id="KW-0539">Nucleus</keyword>
<dbReference type="OrthoDB" id="1919336at2759"/>
<protein>
    <recommendedName>
        <fullName evidence="5">INO80 complex subunit F domain-containing protein</fullName>
    </recommendedName>
</protein>
<name>A0A397I7S7_9GLOM</name>
<reference evidence="6 7" key="1">
    <citation type="submission" date="2018-08" db="EMBL/GenBank/DDBJ databases">
        <title>Genome and evolution of the arbuscular mycorrhizal fungus Diversispora epigaea (formerly Glomus versiforme) and its bacterial endosymbionts.</title>
        <authorList>
            <person name="Sun X."/>
            <person name="Fei Z."/>
            <person name="Harrison M."/>
        </authorList>
    </citation>
    <scope>NUCLEOTIDE SEQUENCE [LARGE SCALE GENOMIC DNA]</scope>
    <source>
        <strain evidence="6 7">IT104</strain>
    </source>
</reference>
<keyword evidence="3" id="KW-0175">Coiled coil</keyword>